<name>A0A9P8L253_9PEZI</name>
<accession>A0A9P8L253</accession>
<dbReference type="EMBL" id="JAGHQL010000101">
    <property type="protein sequence ID" value="KAH0538651.1"/>
    <property type="molecule type" value="Genomic_DNA"/>
</dbReference>
<dbReference type="SUPFAM" id="SSF50044">
    <property type="entry name" value="SH3-domain"/>
    <property type="match status" value="1"/>
</dbReference>
<reference evidence="2" key="1">
    <citation type="submission" date="2021-03" db="EMBL/GenBank/DDBJ databases">
        <title>Comparative genomics and phylogenomic investigation of the class Geoglossomycetes provide insights into ecological specialization and systematics.</title>
        <authorList>
            <person name="Melie T."/>
            <person name="Pirro S."/>
            <person name="Miller A.N."/>
            <person name="Quandt A."/>
        </authorList>
    </citation>
    <scope>NUCLEOTIDE SEQUENCE</scope>
    <source>
        <strain evidence="2">GBOQ0MN5Z8</strain>
    </source>
</reference>
<dbReference type="Proteomes" id="UP000698800">
    <property type="component" value="Unassembled WGS sequence"/>
</dbReference>
<organism evidence="2 3">
    <name type="scientific">Glutinoglossum americanum</name>
    <dbReference type="NCBI Taxonomy" id="1670608"/>
    <lineage>
        <taxon>Eukaryota</taxon>
        <taxon>Fungi</taxon>
        <taxon>Dikarya</taxon>
        <taxon>Ascomycota</taxon>
        <taxon>Pezizomycotina</taxon>
        <taxon>Geoglossomycetes</taxon>
        <taxon>Geoglossales</taxon>
        <taxon>Geoglossaceae</taxon>
        <taxon>Glutinoglossum</taxon>
    </lineage>
</organism>
<dbReference type="CDD" id="cd00174">
    <property type="entry name" value="SH3"/>
    <property type="match status" value="1"/>
</dbReference>
<dbReference type="Gene3D" id="2.30.30.40">
    <property type="entry name" value="SH3 Domains"/>
    <property type="match status" value="1"/>
</dbReference>
<feature type="compositionally biased region" description="Polar residues" evidence="1">
    <location>
        <begin position="89"/>
        <end position="101"/>
    </location>
</feature>
<dbReference type="AlphaFoldDB" id="A0A9P8L253"/>
<feature type="region of interest" description="Disordered" evidence="1">
    <location>
        <begin position="62"/>
        <end position="117"/>
    </location>
</feature>
<evidence type="ECO:0000256" key="1">
    <source>
        <dbReference type="SAM" id="MobiDB-lite"/>
    </source>
</evidence>
<evidence type="ECO:0000313" key="2">
    <source>
        <dbReference type="EMBL" id="KAH0538651.1"/>
    </source>
</evidence>
<comment type="caution">
    <text evidence="2">The sequence shown here is derived from an EMBL/GenBank/DDBJ whole genome shotgun (WGS) entry which is preliminary data.</text>
</comment>
<feature type="compositionally biased region" description="Low complexity" evidence="1">
    <location>
        <begin position="62"/>
        <end position="75"/>
    </location>
</feature>
<keyword evidence="3" id="KW-1185">Reference proteome</keyword>
<evidence type="ECO:0000313" key="3">
    <source>
        <dbReference type="Proteomes" id="UP000698800"/>
    </source>
</evidence>
<protein>
    <submittedName>
        <fullName evidence="2">Uncharacterized protein</fullName>
    </submittedName>
</protein>
<dbReference type="InterPro" id="IPR036028">
    <property type="entry name" value="SH3-like_dom_sf"/>
</dbReference>
<proteinExistence type="predicted"/>
<gene>
    <name evidence="2" type="ORF">FGG08_004788</name>
</gene>
<sequence>MSHSVSLSTDHELFPRGGLSVHDLKDLDGLRAVQRTIKNILDWGQGERLQMVRIERAAAERVAAAASKSSSVGSEPPKVQKQRRRKCSPTVTTTTPSAQNEPATKRAPAPPKPLQSARALYDFIPEPEDEPSGPGFKKSDTIEFADAVAGENGWLRGRIKGGI</sequence>
<dbReference type="OrthoDB" id="5426775at2759"/>